<keyword evidence="2" id="KW-1133">Transmembrane helix</keyword>
<dbReference type="EMBL" id="JABBMI010000058">
    <property type="protein sequence ID" value="NMK54300.1"/>
    <property type="molecule type" value="Genomic_DNA"/>
</dbReference>
<dbReference type="PANTHER" id="PTHR31157:SF26">
    <property type="entry name" value="SCP-LIKE EXTRACELLULAR PROTEIN"/>
    <property type="match status" value="1"/>
</dbReference>
<dbReference type="CDD" id="cd05379">
    <property type="entry name" value="CAP_bacterial"/>
    <property type="match status" value="1"/>
</dbReference>
<feature type="domain" description="SCP" evidence="3">
    <location>
        <begin position="236"/>
        <end position="339"/>
    </location>
</feature>
<dbReference type="SUPFAM" id="SSF55797">
    <property type="entry name" value="PR-1-like"/>
    <property type="match status" value="1"/>
</dbReference>
<protein>
    <submittedName>
        <fullName evidence="7">SCP-like extracellular protein</fullName>
    </submittedName>
</protein>
<dbReference type="InterPro" id="IPR035940">
    <property type="entry name" value="CAP_sf"/>
</dbReference>
<sequence>MKKLVIKVVGVIFLITFLIYLFYSPRLKFDVLENPNKSNKSNHSEQFQKSNKNVENPKPKHGIGTWIGKDIKFMTKHYGQADRTYPFKYGYKNYIFKKDNEYYIVSTKKDIITSVYATGKDVKVDPLTIGESASHLFENTSINPEPTIQSNGKTYRFEMSDEDMKTQTLIKYGNVYAQVYSDQESNKILAVRFLDSDTLAALQPYKLNTDEGDSSDSKDKATPFEQNPNQLITLYEVTNQMRELKGLKPLKINDDIAHIASINLYEATEKGTDSAEFTENALTQQLDENNVSYTSTSQNVGYDFDDVPTLIHSWMNSDIHRSRMLNNKYDEMGGEVMKDYYSLIFLEK</sequence>
<dbReference type="Gene3D" id="3.40.33.10">
    <property type="entry name" value="CAP"/>
    <property type="match status" value="1"/>
</dbReference>
<evidence type="ECO:0000313" key="10">
    <source>
        <dbReference type="Proteomes" id="UP000550736"/>
    </source>
</evidence>
<reference evidence="9 10" key="2">
    <citation type="submission" date="2020-04" db="EMBL/GenBank/DDBJ databases">
        <title>The Epidemiology and Molecular Characteristics of Linezolid-Resistant Staphylococcus capitis in Huashan Hospital, Shanghai.</title>
        <authorList>
            <person name="Ding L."/>
            <person name="Li P."/>
            <person name="Yang Y."/>
            <person name="Lin D."/>
            <person name="Xu X."/>
        </authorList>
    </citation>
    <scope>NUCLEOTIDE SEQUENCE [LARGE SCALE GENOMIC DNA]</scope>
    <source>
        <strain evidence="6 10">12-86</strain>
        <strain evidence="5 9">17-84</strain>
    </source>
</reference>
<comment type="caution">
    <text evidence="7">The sequence shown here is derived from an EMBL/GenBank/DDBJ whole genome shotgun (WGS) entry which is preliminary data.</text>
</comment>
<feature type="compositionally biased region" description="Polar residues" evidence="1">
    <location>
        <begin position="37"/>
        <end position="54"/>
    </location>
</feature>
<dbReference type="Proteomes" id="UP000291949">
    <property type="component" value="Unassembled WGS sequence"/>
</dbReference>
<evidence type="ECO:0000313" key="8">
    <source>
        <dbReference type="Proteomes" id="UP000291949"/>
    </source>
</evidence>
<feature type="transmembrane region" description="Helical" evidence="2">
    <location>
        <begin position="5"/>
        <end position="23"/>
    </location>
</feature>
<dbReference type="GeneID" id="93669829"/>
<evidence type="ECO:0000313" key="5">
    <source>
        <dbReference type="EMBL" id="NMK54300.1"/>
    </source>
</evidence>
<evidence type="ECO:0000313" key="7">
    <source>
        <dbReference type="EMBL" id="TBW77972.1"/>
    </source>
</evidence>
<keyword evidence="2" id="KW-0472">Membrane</keyword>
<name>A0A7X9ZHE4_STACP</name>
<dbReference type="InterPro" id="IPR029410">
    <property type="entry name" value="CAP_assoc"/>
</dbReference>
<accession>A0A7X9ZHE4</accession>
<dbReference type="PANTHER" id="PTHR31157">
    <property type="entry name" value="SCP DOMAIN-CONTAINING PROTEIN"/>
    <property type="match status" value="1"/>
</dbReference>
<dbReference type="SMR" id="A0A7X9ZHE4"/>
<dbReference type="Pfam" id="PF00188">
    <property type="entry name" value="CAP"/>
    <property type="match status" value="1"/>
</dbReference>
<evidence type="ECO:0000256" key="1">
    <source>
        <dbReference type="SAM" id="MobiDB-lite"/>
    </source>
</evidence>
<dbReference type="AlphaFoldDB" id="A0A7X9ZHE4"/>
<feature type="region of interest" description="Disordered" evidence="1">
    <location>
        <begin position="37"/>
        <end position="59"/>
    </location>
</feature>
<evidence type="ECO:0000259" key="3">
    <source>
        <dbReference type="Pfam" id="PF00188"/>
    </source>
</evidence>
<dbReference type="RefSeq" id="WP_030065220.1">
    <property type="nucleotide sequence ID" value="NZ_AP014956.1"/>
</dbReference>
<keyword evidence="2" id="KW-0812">Transmembrane</keyword>
<organism evidence="7 8">
    <name type="scientific">Staphylococcus capitis</name>
    <dbReference type="NCBI Taxonomy" id="29388"/>
    <lineage>
        <taxon>Bacteria</taxon>
        <taxon>Bacillati</taxon>
        <taxon>Bacillota</taxon>
        <taxon>Bacilli</taxon>
        <taxon>Bacillales</taxon>
        <taxon>Staphylococcaceae</taxon>
        <taxon>Staphylococcus</taxon>
    </lineage>
</organism>
<dbReference type="Proteomes" id="UP000538955">
    <property type="component" value="Unassembled WGS sequence"/>
</dbReference>
<evidence type="ECO:0000256" key="2">
    <source>
        <dbReference type="SAM" id="Phobius"/>
    </source>
</evidence>
<evidence type="ECO:0000313" key="6">
    <source>
        <dbReference type="EMBL" id="NMK96693.1"/>
    </source>
</evidence>
<evidence type="ECO:0000313" key="9">
    <source>
        <dbReference type="Proteomes" id="UP000538955"/>
    </source>
</evidence>
<gene>
    <name evidence="7" type="ORF">EQ811_02585</name>
    <name evidence="6" type="ORF">HHM13_01075</name>
    <name evidence="5" type="ORF">HHM24_05955</name>
</gene>
<keyword evidence="9" id="KW-1185">Reference proteome</keyword>
<dbReference type="InterPro" id="IPR014044">
    <property type="entry name" value="CAP_dom"/>
</dbReference>
<feature type="domain" description="CAP-associated" evidence="4">
    <location>
        <begin position="67"/>
        <end position="205"/>
    </location>
</feature>
<reference evidence="7 8" key="1">
    <citation type="journal article" date="2019" name="Sci. Transl. Med.">
        <title>Quorum sensing between bacterial species on the skin protects against epidermal injury in atopic dermatitis.</title>
        <authorList>
            <person name="Williams M.R."/>
        </authorList>
    </citation>
    <scope>NUCLEOTIDE SEQUENCE [LARGE SCALE GENOMIC DNA]</scope>
    <source>
        <strain evidence="7 8">H8</strain>
    </source>
</reference>
<dbReference type="EMBL" id="JABBLX010000001">
    <property type="protein sequence ID" value="NMK96693.1"/>
    <property type="molecule type" value="Genomic_DNA"/>
</dbReference>
<dbReference type="Proteomes" id="UP000550736">
    <property type="component" value="Unassembled WGS sequence"/>
</dbReference>
<dbReference type="Pfam" id="PF14504">
    <property type="entry name" value="CAP_assoc_N"/>
    <property type="match status" value="1"/>
</dbReference>
<dbReference type="EMBL" id="SCHC01000001">
    <property type="protein sequence ID" value="TBW77972.1"/>
    <property type="molecule type" value="Genomic_DNA"/>
</dbReference>
<evidence type="ECO:0000259" key="4">
    <source>
        <dbReference type="Pfam" id="PF14504"/>
    </source>
</evidence>
<proteinExistence type="predicted"/>